<feature type="transmembrane region" description="Helical" evidence="1">
    <location>
        <begin position="34"/>
        <end position="51"/>
    </location>
</feature>
<name>A0A0G0XIV6_9BACT</name>
<dbReference type="EMBL" id="LCCD01000026">
    <property type="protein sequence ID" value="KKS24377.1"/>
    <property type="molecule type" value="Genomic_DNA"/>
</dbReference>
<evidence type="ECO:0000313" key="2">
    <source>
        <dbReference type="EMBL" id="KKS24377.1"/>
    </source>
</evidence>
<evidence type="ECO:0000256" key="1">
    <source>
        <dbReference type="SAM" id="Phobius"/>
    </source>
</evidence>
<gene>
    <name evidence="2" type="ORF">UU83_C0026G0004</name>
</gene>
<accession>A0A0G0XIV6</accession>
<organism evidence="2 3">
    <name type="scientific">Candidatus Jorgensenbacteria bacterium GW2011_GWF2_41_8</name>
    <dbReference type="NCBI Taxonomy" id="1618667"/>
    <lineage>
        <taxon>Bacteria</taxon>
        <taxon>Candidatus Joergenseniibacteriota</taxon>
    </lineage>
</organism>
<dbReference type="AlphaFoldDB" id="A0A0G0XIV6"/>
<keyword evidence="1" id="KW-1133">Transmembrane helix</keyword>
<keyword evidence="1" id="KW-0812">Transmembrane</keyword>
<dbReference type="Proteomes" id="UP000033856">
    <property type="component" value="Unassembled WGS sequence"/>
</dbReference>
<sequence>MQIFSGPSLILGSGLIILTFAVILSICKTHLPGIPNMFLEGVGFFLIFLISGQQRMFWTLLIVISASPIAALLDPFIWKLQGYCSKHENKKAESWLINIRVAGISLVAFWAGYAFS</sequence>
<evidence type="ECO:0000313" key="3">
    <source>
        <dbReference type="Proteomes" id="UP000033856"/>
    </source>
</evidence>
<proteinExistence type="predicted"/>
<keyword evidence="1" id="KW-0472">Membrane</keyword>
<feature type="transmembrane region" description="Helical" evidence="1">
    <location>
        <begin position="6"/>
        <end position="27"/>
    </location>
</feature>
<feature type="transmembrane region" description="Helical" evidence="1">
    <location>
        <begin position="97"/>
        <end position="115"/>
    </location>
</feature>
<comment type="caution">
    <text evidence="2">The sequence shown here is derived from an EMBL/GenBank/DDBJ whole genome shotgun (WGS) entry which is preliminary data.</text>
</comment>
<protein>
    <submittedName>
        <fullName evidence="2">Uncharacterized protein</fullName>
    </submittedName>
</protein>
<feature type="transmembrane region" description="Helical" evidence="1">
    <location>
        <begin position="57"/>
        <end position="77"/>
    </location>
</feature>
<reference evidence="2 3" key="1">
    <citation type="journal article" date="2015" name="Nature">
        <title>rRNA introns, odd ribosomes, and small enigmatic genomes across a large radiation of phyla.</title>
        <authorList>
            <person name="Brown C.T."/>
            <person name="Hug L.A."/>
            <person name="Thomas B.C."/>
            <person name="Sharon I."/>
            <person name="Castelle C.J."/>
            <person name="Singh A."/>
            <person name="Wilkins M.J."/>
            <person name="Williams K.H."/>
            <person name="Banfield J.F."/>
        </authorList>
    </citation>
    <scope>NUCLEOTIDE SEQUENCE [LARGE SCALE GENOMIC DNA]</scope>
</reference>